<feature type="compositionally biased region" description="Low complexity" evidence="1">
    <location>
        <begin position="38"/>
        <end position="55"/>
    </location>
</feature>
<protein>
    <submittedName>
        <fullName evidence="2">Uncharacterized protein</fullName>
    </submittedName>
</protein>
<feature type="compositionally biased region" description="Polar residues" evidence="1">
    <location>
        <begin position="1"/>
        <end position="26"/>
    </location>
</feature>
<proteinExistence type="predicted"/>
<feature type="region of interest" description="Disordered" evidence="1">
    <location>
        <begin position="1"/>
        <end position="118"/>
    </location>
</feature>
<evidence type="ECO:0000256" key="1">
    <source>
        <dbReference type="SAM" id="MobiDB-lite"/>
    </source>
</evidence>
<gene>
    <name evidence="2" type="ORF">Vbra_9672</name>
</gene>
<name>A0A0G4G4I7_VITBC</name>
<dbReference type="InParanoid" id="A0A0G4G4I7"/>
<evidence type="ECO:0000313" key="2">
    <source>
        <dbReference type="EMBL" id="CEM23310.1"/>
    </source>
</evidence>
<dbReference type="EMBL" id="CDMY01000563">
    <property type="protein sequence ID" value="CEM23310.1"/>
    <property type="molecule type" value="Genomic_DNA"/>
</dbReference>
<dbReference type="VEuPathDB" id="CryptoDB:Vbra_9672"/>
<feature type="region of interest" description="Disordered" evidence="1">
    <location>
        <begin position="187"/>
        <end position="214"/>
    </location>
</feature>
<evidence type="ECO:0000313" key="3">
    <source>
        <dbReference type="Proteomes" id="UP000041254"/>
    </source>
</evidence>
<dbReference type="Proteomes" id="UP000041254">
    <property type="component" value="Unassembled WGS sequence"/>
</dbReference>
<accession>A0A0G4G4I7</accession>
<reference evidence="2 3" key="1">
    <citation type="submission" date="2014-11" db="EMBL/GenBank/DDBJ databases">
        <authorList>
            <person name="Zhu J."/>
            <person name="Qi W."/>
            <person name="Song R."/>
        </authorList>
    </citation>
    <scope>NUCLEOTIDE SEQUENCE [LARGE SCALE GENOMIC DNA]</scope>
</reference>
<organism evidence="2 3">
    <name type="scientific">Vitrella brassicaformis (strain CCMP3155)</name>
    <dbReference type="NCBI Taxonomy" id="1169540"/>
    <lineage>
        <taxon>Eukaryota</taxon>
        <taxon>Sar</taxon>
        <taxon>Alveolata</taxon>
        <taxon>Colpodellida</taxon>
        <taxon>Vitrellaceae</taxon>
        <taxon>Vitrella</taxon>
    </lineage>
</organism>
<dbReference type="AlphaFoldDB" id="A0A0G4G4I7"/>
<sequence>MHTPTASTPMNVDSTHQVVASHQQPVAGNVPRMDRAGSSESNTVSSGGRSSSIASRKFTSRPGIIAEPKRSLLVDTLGESSPARPPIPLNHTASTAPPPRPPLPKKSGCPSDYSMLLSNPEPIFRRSHSGLQSHPPLPPLPVLAKMHLHPYLAFRAPAACHTKPAAAGEGGRDGKADRTKRRLQLELRRLGGDDVPSIKKEPPRDRVKKEGKREAKWRIGEANRPRLIQTSTPPHIVPLASPSILTPTSPFGPFDLSPPPLAFSSPTQWPAVTRSKRTSIKRKPPVRQRLRREDGWQDVYEGSHAAEKGWLAHACGEDESSLKVRRGVRWTELSLFVRVQSSANEVTLVHIPPCNQSFE</sequence>
<keyword evidence="3" id="KW-1185">Reference proteome</keyword>